<evidence type="ECO:0000313" key="1">
    <source>
        <dbReference type="EMBL" id="BAN16843.1"/>
    </source>
</evidence>
<sequence length="118" mass="13482">MATKATQQLIRGLTVGCREAKDKATRFYLDYTCLKSIFKDIEAGNARIIESRAYGMLDAFSIPSKQKGLFKVTHQCKTDWYVIYCNKFGDIKVTIDSFYRDKLHTLYTVDFGKGASNK</sequence>
<proteinExistence type="predicted"/>
<organism evidence="1 2">
    <name type="scientific">Edwardsiella phage PEi21</name>
    <dbReference type="NCBI Taxonomy" id="1325372"/>
    <lineage>
        <taxon>Viruses</taxon>
        <taxon>Duplodnaviria</taxon>
        <taxon>Heunggongvirae</taxon>
        <taxon>Uroviricota</taxon>
        <taxon>Caudoviricetes</taxon>
        <taxon>Yokohamavirus</taxon>
        <taxon>Yokohamavirus PEi21</taxon>
    </lineage>
</organism>
<dbReference type="KEGG" id="vg:16212519"/>
<dbReference type="EMBL" id="AP013057">
    <property type="protein sequence ID" value="BAN16843.1"/>
    <property type="molecule type" value="Genomic_DNA"/>
</dbReference>
<dbReference type="RefSeq" id="YP_008869246.1">
    <property type="nucleotide sequence ID" value="NC_021342.2"/>
</dbReference>
<evidence type="ECO:0000313" key="2">
    <source>
        <dbReference type="Proteomes" id="UP000012997"/>
    </source>
</evidence>
<name>N0DSD1_9CAUD</name>
<dbReference type="Proteomes" id="UP000012997">
    <property type="component" value="Segment"/>
</dbReference>
<reference evidence="1 2" key="1">
    <citation type="journal article" date="2014" name="Genome Announc.">
        <title>Complete Genome Sequence of the Edwardsiella ictaluri-Specific Bacteriophage PEi21, Isolated from River Water in Japan.</title>
        <authorList>
            <person name="Yasuike M."/>
            <person name="Kai W."/>
            <person name="Nakamura Y."/>
            <person name="Fujiwara A."/>
            <person name="Kawato Y."/>
            <person name="Hassan E.S."/>
            <person name="Mahmoud M.M."/>
            <person name="Nagai S."/>
            <person name="Kobayashi T."/>
            <person name="Ototake M."/>
            <person name="Nakai T."/>
        </authorList>
    </citation>
    <scope>NUCLEOTIDE SEQUENCE [LARGE SCALE GENOMIC DNA]</scope>
</reference>
<dbReference type="GeneID" id="16212519"/>
<protein>
    <submittedName>
        <fullName evidence="1">Uncharacterized protein</fullName>
    </submittedName>
</protein>
<accession>N0DSD1</accession>
<keyword evidence="2" id="KW-1185">Reference proteome</keyword>
<dbReference type="OrthoDB" id="40167at10239"/>